<evidence type="ECO:0000259" key="9">
    <source>
        <dbReference type="PROSITE" id="PS50850"/>
    </source>
</evidence>
<feature type="transmembrane region" description="Helical" evidence="7">
    <location>
        <begin position="2496"/>
        <end position="2513"/>
    </location>
</feature>
<dbReference type="OrthoDB" id="416786at2759"/>
<dbReference type="PROSITE" id="PS00012">
    <property type="entry name" value="PHOSPHOPANTETHEINE"/>
    <property type="match status" value="1"/>
</dbReference>
<dbReference type="PROSITE" id="PS50075">
    <property type="entry name" value="CARRIER"/>
    <property type="match status" value="2"/>
</dbReference>
<protein>
    <recommendedName>
        <fullName evidence="12">Nonribosomal peptide synthetases (NRPS)</fullName>
    </recommendedName>
</protein>
<keyword evidence="7" id="KW-0472">Membrane</keyword>
<dbReference type="GO" id="GO:0022857">
    <property type="term" value="F:transmembrane transporter activity"/>
    <property type="evidence" value="ECO:0007669"/>
    <property type="project" value="InterPro"/>
</dbReference>
<dbReference type="CDD" id="cd19534">
    <property type="entry name" value="E_NRPS"/>
    <property type="match status" value="1"/>
</dbReference>
<evidence type="ECO:0000256" key="7">
    <source>
        <dbReference type="SAM" id="Phobius"/>
    </source>
</evidence>
<dbReference type="GO" id="GO:0031177">
    <property type="term" value="F:phosphopantetheine binding"/>
    <property type="evidence" value="ECO:0007669"/>
    <property type="project" value="TreeGrafter"/>
</dbReference>
<dbReference type="Gene3D" id="1.10.1200.10">
    <property type="entry name" value="ACP-like"/>
    <property type="match status" value="2"/>
</dbReference>
<accession>A0A3R7IJ62</accession>
<dbReference type="InterPro" id="IPR042099">
    <property type="entry name" value="ANL_N_sf"/>
</dbReference>
<keyword evidence="11" id="KW-1185">Reference proteome</keyword>
<evidence type="ECO:0000256" key="4">
    <source>
        <dbReference type="ARBA" id="ARBA00022598"/>
    </source>
</evidence>
<dbReference type="InterPro" id="IPR045851">
    <property type="entry name" value="AMP-bd_C_sf"/>
</dbReference>
<feature type="domain" description="Major facilitator superfamily (MFS) profile" evidence="9">
    <location>
        <begin position="2399"/>
        <end position="2577"/>
    </location>
</feature>
<keyword evidence="2" id="KW-0596">Phosphopantetheine</keyword>
<dbReference type="NCBIfam" id="TIGR01733">
    <property type="entry name" value="AA-adenyl-dom"/>
    <property type="match status" value="2"/>
</dbReference>
<comment type="similarity">
    <text evidence="6">Belongs to the NRP synthetase family.</text>
</comment>
<feature type="transmembrane region" description="Helical" evidence="7">
    <location>
        <begin position="2466"/>
        <end position="2484"/>
    </location>
</feature>
<dbReference type="InterPro" id="IPR020846">
    <property type="entry name" value="MFS_dom"/>
</dbReference>
<reference evidence="10 11" key="1">
    <citation type="submission" date="2018-08" db="EMBL/GenBank/DDBJ databases">
        <title>Draft genome sequences of two Aspergillus turcosus clinical strains isolated from bronchoalveolar lavage fluid: one azole-susceptible and the other azole-resistant.</title>
        <authorList>
            <person name="Parent-Michaud M."/>
            <person name="Dufresne P.J."/>
            <person name="Fournier E."/>
            <person name="Martineau C."/>
            <person name="Moreira S."/>
            <person name="Perkins V."/>
            <person name="De Repentigny L."/>
            <person name="Dufresne S.F."/>
        </authorList>
    </citation>
    <scope>NUCLEOTIDE SEQUENCE [LARGE SCALE GENOMIC DNA]</scope>
    <source>
        <strain evidence="10">HMR AF 1038</strain>
    </source>
</reference>
<dbReference type="Gene3D" id="3.30.300.30">
    <property type="match status" value="2"/>
</dbReference>
<dbReference type="EMBL" id="NIDN02000092">
    <property type="protein sequence ID" value="RLL97001.1"/>
    <property type="molecule type" value="Genomic_DNA"/>
</dbReference>
<dbReference type="FunFam" id="3.40.50.12780:FF:000014">
    <property type="entry name" value="Nonribosomal peptide synthetase 1"/>
    <property type="match status" value="1"/>
</dbReference>
<keyword evidence="5" id="KW-0677">Repeat</keyword>
<dbReference type="FunFam" id="3.30.300.30:FF:000015">
    <property type="entry name" value="Nonribosomal peptide synthase SidD"/>
    <property type="match status" value="2"/>
</dbReference>
<evidence type="ECO:0008006" key="12">
    <source>
        <dbReference type="Google" id="ProtNLM"/>
    </source>
</evidence>
<dbReference type="SUPFAM" id="SSF103473">
    <property type="entry name" value="MFS general substrate transporter"/>
    <property type="match status" value="1"/>
</dbReference>
<dbReference type="GO" id="GO:0005737">
    <property type="term" value="C:cytoplasm"/>
    <property type="evidence" value="ECO:0007669"/>
    <property type="project" value="TreeGrafter"/>
</dbReference>
<dbReference type="SUPFAM" id="SSF56801">
    <property type="entry name" value="Acetyl-CoA synthetase-like"/>
    <property type="match status" value="2"/>
</dbReference>
<dbReference type="InterPro" id="IPR023213">
    <property type="entry name" value="CAT-like_dom_sf"/>
</dbReference>
<dbReference type="SUPFAM" id="SSF52777">
    <property type="entry name" value="CoA-dependent acyltransferases"/>
    <property type="match status" value="4"/>
</dbReference>
<evidence type="ECO:0000313" key="11">
    <source>
        <dbReference type="Proteomes" id="UP000215289"/>
    </source>
</evidence>
<dbReference type="InterPro" id="IPR001242">
    <property type="entry name" value="Condensation_dom"/>
</dbReference>
<dbReference type="InterPro" id="IPR009081">
    <property type="entry name" value="PP-bd_ACP"/>
</dbReference>
<evidence type="ECO:0000256" key="3">
    <source>
        <dbReference type="ARBA" id="ARBA00022553"/>
    </source>
</evidence>
<keyword evidence="7" id="KW-0812">Transmembrane</keyword>
<evidence type="ECO:0000256" key="1">
    <source>
        <dbReference type="ARBA" id="ARBA00004141"/>
    </source>
</evidence>
<name>A0A3R7IJ62_9EURO</name>
<dbReference type="FunFam" id="3.30.559.10:FF:000016">
    <property type="entry name" value="Nonribosomal peptide synthase Pes1"/>
    <property type="match status" value="1"/>
</dbReference>
<evidence type="ECO:0000259" key="8">
    <source>
        <dbReference type="PROSITE" id="PS50075"/>
    </source>
</evidence>
<dbReference type="PROSITE" id="PS50850">
    <property type="entry name" value="MFS"/>
    <property type="match status" value="1"/>
</dbReference>
<evidence type="ECO:0000313" key="10">
    <source>
        <dbReference type="EMBL" id="RLL97001.1"/>
    </source>
</evidence>
<keyword evidence="7" id="KW-1133">Transmembrane helix</keyword>
<dbReference type="FunFam" id="3.30.559.30:FF:000002">
    <property type="entry name" value="Nonribosomal peptide synthase Pes1"/>
    <property type="match status" value="1"/>
</dbReference>
<dbReference type="Gene3D" id="3.30.559.10">
    <property type="entry name" value="Chloramphenicol acetyltransferase-like domain"/>
    <property type="match status" value="2"/>
</dbReference>
<keyword evidence="4" id="KW-0436">Ligase</keyword>
<comment type="caution">
    <text evidence="10">The sequence shown here is derived from an EMBL/GenBank/DDBJ whole genome shotgun (WGS) entry which is preliminary data.</text>
</comment>
<keyword evidence="3" id="KW-0597">Phosphoprotein</keyword>
<dbReference type="InterPro" id="IPR036259">
    <property type="entry name" value="MFS_trans_sf"/>
</dbReference>
<dbReference type="GO" id="GO:0016020">
    <property type="term" value="C:membrane"/>
    <property type="evidence" value="ECO:0007669"/>
    <property type="project" value="UniProtKB-SubCell"/>
</dbReference>
<dbReference type="InterPro" id="IPR006162">
    <property type="entry name" value="Ppantetheine_attach_site"/>
</dbReference>
<dbReference type="CDD" id="cd05918">
    <property type="entry name" value="A_NRPS_SidN3_like"/>
    <property type="match status" value="2"/>
</dbReference>
<feature type="domain" description="Carrier" evidence="8">
    <location>
        <begin position="1830"/>
        <end position="1906"/>
    </location>
</feature>
<dbReference type="InterPro" id="IPR036736">
    <property type="entry name" value="ACP-like_sf"/>
</dbReference>
<dbReference type="InterPro" id="IPR000873">
    <property type="entry name" value="AMP-dep_synth/lig_dom"/>
</dbReference>
<dbReference type="Pfam" id="PF00668">
    <property type="entry name" value="Condensation"/>
    <property type="match status" value="2"/>
</dbReference>
<sequence>MEVVHNGVGTAVENSTVCLFPALRSVDVQRIRFEDTVCRALLNLPCPSKRDIHVPLAAVWATVLRHFAEVDEAQFAVVREGMPEQVFSAAVTPMTPVSTLFEPRSWNVRSWSREDIRRFNTGIFVVLTRNGGRLARDSPPYDVNLFLRTDSTGVELSLVYRLRALSETYARHLVSGISSSILSIFRHPTQLLHEVDFCCSLQLQQILSWQHNEPRQPTRTFLFQYIQHQALVQGEAVAVDAWDGRFTYKELDATSSQMADHFRRHGIEGSVMVPVCFEKSRWAIAAMLAVNKVGAAFVPCDPSYPQKRLGDICNKIGASVALVSPKTEPIFAALGVSTIVISSTFLHNITQDDEIKHPTSPDVRGVSYCLFTSGTTGEPKGCIVSHRALASISEHVDDLHLNERSRSLQFASFSFGASLVEIWCTLIAGGTLCIPSDTDRLNSLGEFMAGMRINWAFLTPTVLESLSPEKVPSLHLFIAGEPIGERDIARWRSKAKLFQAYGLTEWAGIFAVSKPITSIESRRGIGFPVNGQAWVVSPSDHTRIMPIGAVGELLIGGPSLADGYKDDPERTDSVFVSWPSSAGCTRLYKTGDMARYAEDGSIEYMRRKDIQVTKIRGQRLDAGEVEYHIRQLVPAARRVVVMVHEPSSHQRTLVAVIHLCSTGNDKMSPALPRGGLQFLEPNSKYVALAQDLDEGLRKSLPRFMIPQLFLPVIGMPTTVTGKVDRQTIYHQLNQLSYDDLRRLAGLTVKAQAPQTQLEEIVLQSVSEVLGLEPGRLGMLDNFFHVGGSSATAIKVAASMKKHKLDVAVTDIFDNPVLVDLAAAASRRDRLKQSKSRTLELLDSNTLNELKKVAVVQCRLDESQIEDIYPATALQAGQIAMTVNRPRLCKALIKCGLRPETDLEAFKGAWERVVQLNGILRTRFIVCPSRGTFQVVTKAAFEWDSAEDMATCIHKCGLLEKRIGDKLVHAYIVPGEAEKRHPTFSFALIMHHALCDQWSVRVLMDQLTAIYKNQSVSPVPFTPFLKYLADKQSTFKEYWTRQFDGLETVPFPALPSPNYVPVATEELKYSMALPGREIKSYTMATYLKLAWGMVLWHHTGSADVVFGVTVNGRAAGVDNIGKMTVPTIATIPQRLKLSSKEAVAKQLSEVQLQSMKVVPFEQAGLHNIQKYSVEAKTACMFQSQLIIQPPQNDPPELFTSIEFAATAIGGFSAYGLAIEFLTGKDDRSCLARVTFDPNMVSRSGVQRLMESVETVLQQLMKDPGQTLGNIRTISPQDWAKLQQWNGTVAPDSNQCIHDVVHDQYLRSPDAPAVSVSNGEMTYAQLIDRSNKLAMELLRRQISPGTYIPLLFEKSKWTIVAMLAVLKVGAAFVLLDPSYPLQRLRDIHQEIESQIMICSEAQSRTASKITEQIIAVQDVTDIWQNETASQGFPVVQPTDPAYVVFTSGSTGAPKGIIISHQAYCSSAAAHNRAHGTDRFSRVLQFAKYAFDVSIMEMLSTLMAGGCVCVLDDLERQDTLADSIRERAVTHAFLTPSSARLLKHCDLPSLRVIVMGGEVMSPADSSYWVHKVQLMNEYGNAECCVASTLRKITKPDGHLNDIGFPMGVAAWVTDPADHNRLVPVGAVGELLIEGPSIAQGYLNNPEATARAFIDPPDWLLALRQAKTTRVYKTGDLVQYNDDGSLLFLGRKDAQIKIRGQRLELDEVEYHIRRFTEGLEVATVVAAPLKSQTAPCLAAFIVQTQANGELNGQQSSHTPIVSATDDFRRLSSALQNELYSVLPDYMVPSIYLPVTHMPKTASGKLDRTRLKEVIEQHTWVELMSFGVSTISKKAPSTIIERKLQATWAQVLGIPPDSVGVNDSFYHLGGDSISAMQVVAQVRSKGLEHSTHDIMRLKTIAAIANKVGVASTSQTVIREEATDELFDLSPIQAFFFDKYPQGTNRFNQNMLIHIQQRVSTADVERAATRLVQHHSMLRARYVQQENGTWKQFLANYTKDCFSFQSHLVSSEQEMRRIIEASQASLDIRLGPVFTVDLFELGGKQCLFMIAHHLVIDLVSWRIILADIEAMIRDSQHELDPAMSFQAWSRLQAAYAHSHLEPADVSLLPCNDDGATQKFWGVADNPDLLGDTENKHICLDEQTTDAIFRASSNALGVEPVELLHAALLFSFVQTFPHRHAPCIYGEAHGREPWDPSIDITRTVGWFTTLWPVVVQIEASDDLQTVVQKVKDARRRMTNNGWDYFTSIYQNTQRERQRPSLPAIEITFNYAGKFQQVERADALLRMEPMSKQSLFDGAKELKRWAMFEINSVILGGCLEFHLTYNASLIIVVGVWWMPESPRWLMNKGRHEEALEILVKYHAEGDHNDEFVQLEYSEIEAAIALDKEIGHTGWADFLRSKGNRKRIALITALGLFSQWSGNGLISYYLKYVMDSVGTKDAQTQFVINAGRKTEGLVVNFVFAFFIDIRGRRPVYLVSTVGTFVVFNAWTIVSARYEIAPNKALGYAFVFLTFLYGIFYDIKSGLMSNYTTEILPYGLQAKGFTWLNFCVTGALFFNQYINAIALDALAWKYYIVYCVFWDSKCS</sequence>
<dbReference type="SUPFAM" id="SSF47336">
    <property type="entry name" value="ACP-like"/>
    <property type="match status" value="2"/>
</dbReference>
<proteinExistence type="inferred from homology"/>
<dbReference type="InterPro" id="IPR020845">
    <property type="entry name" value="AMP-binding_CS"/>
</dbReference>
<dbReference type="PANTHER" id="PTHR45527">
    <property type="entry name" value="NONRIBOSOMAL PEPTIDE SYNTHETASE"/>
    <property type="match status" value="1"/>
</dbReference>
<dbReference type="Gene3D" id="1.20.1250.20">
    <property type="entry name" value="MFS general substrate transporter like domains"/>
    <property type="match status" value="1"/>
</dbReference>
<dbReference type="GO" id="GO:0016874">
    <property type="term" value="F:ligase activity"/>
    <property type="evidence" value="ECO:0007669"/>
    <property type="project" value="UniProtKB-KW"/>
</dbReference>
<organism evidence="10 11">
    <name type="scientific">Aspergillus turcosus</name>
    <dbReference type="NCBI Taxonomy" id="1245748"/>
    <lineage>
        <taxon>Eukaryota</taxon>
        <taxon>Fungi</taxon>
        <taxon>Dikarya</taxon>
        <taxon>Ascomycota</taxon>
        <taxon>Pezizomycotina</taxon>
        <taxon>Eurotiomycetes</taxon>
        <taxon>Eurotiomycetidae</taxon>
        <taxon>Eurotiales</taxon>
        <taxon>Aspergillaceae</taxon>
        <taxon>Aspergillus</taxon>
        <taxon>Aspergillus subgen. Fumigati</taxon>
    </lineage>
</organism>
<evidence type="ECO:0000256" key="6">
    <source>
        <dbReference type="ARBA" id="ARBA00029454"/>
    </source>
</evidence>
<dbReference type="GO" id="GO:0043041">
    <property type="term" value="P:amino acid activation for nonribosomal peptide biosynthetic process"/>
    <property type="evidence" value="ECO:0007669"/>
    <property type="project" value="TreeGrafter"/>
</dbReference>
<dbReference type="InterPro" id="IPR010071">
    <property type="entry name" value="AA_adenyl_dom"/>
</dbReference>
<dbReference type="CDD" id="cd19545">
    <property type="entry name" value="FUM14_C_NRPS-like"/>
    <property type="match status" value="1"/>
</dbReference>
<dbReference type="PANTHER" id="PTHR45527:SF1">
    <property type="entry name" value="FATTY ACID SYNTHASE"/>
    <property type="match status" value="1"/>
</dbReference>
<dbReference type="GO" id="GO:0044550">
    <property type="term" value="P:secondary metabolite biosynthetic process"/>
    <property type="evidence" value="ECO:0007669"/>
    <property type="project" value="TreeGrafter"/>
</dbReference>
<feature type="domain" description="Carrier" evidence="8">
    <location>
        <begin position="752"/>
        <end position="828"/>
    </location>
</feature>
<evidence type="ECO:0000256" key="2">
    <source>
        <dbReference type="ARBA" id="ARBA00022450"/>
    </source>
</evidence>
<feature type="transmembrane region" description="Helical" evidence="7">
    <location>
        <begin position="2399"/>
        <end position="2421"/>
    </location>
</feature>
<gene>
    <name evidence="10" type="ORF">CFD26_105622</name>
</gene>
<dbReference type="FunFam" id="1.10.1200.10:FF:000005">
    <property type="entry name" value="Nonribosomal peptide synthetase 1"/>
    <property type="match status" value="1"/>
</dbReference>
<dbReference type="Proteomes" id="UP000215289">
    <property type="component" value="Unassembled WGS sequence"/>
</dbReference>
<dbReference type="Gene3D" id="3.40.50.12780">
    <property type="entry name" value="N-terminal domain of ligase-like"/>
    <property type="match status" value="2"/>
</dbReference>
<dbReference type="Pfam" id="PF00550">
    <property type="entry name" value="PP-binding"/>
    <property type="match status" value="2"/>
</dbReference>
<dbReference type="Pfam" id="PF00501">
    <property type="entry name" value="AMP-binding"/>
    <property type="match status" value="2"/>
</dbReference>
<evidence type="ECO:0000256" key="5">
    <source>
        <dbReference type="ARBA" id="ARBA00022737"/>
    </source>
</evidence>
<dbReference type="PROSITE" id="PS00455">
    <property type="entry name" value="AMP_BINDING"/>
    <property type="match status" value="1"/>
</dbReference>
<dbReference type="STRING" id="1245748.A0A3R7IJ62"/>
<comment type="subcellular location">
    <subcellularLocation>
        <location evidence="1">Membrane</location>
        <topology evidence="1">Multi-pass membrane protein</topology>
    </subcellularLocation>
</comment>
<dbReference type="Gene3D" id="3.30.559.30">
    <property type="entry name" value="Nonribosomal peptide synthetase, condensation domain"/>
    <property type="match status" value="2"/>
</dbReference>